<dbReference type="EMBL" id="PIQF01000001">
    <property type="protein sequence ID" value="RUO77321.1"/>
    <property type="molecule type" value="Genomic_DNA"/>
</dbReference>
<evidence type="ECO:0000313" key="1">
    <source>
        <dbReference type="EMBL" id="RUO77321.1"/>
    </source>
</evidence>
<dbReference type="Proteomes" id="UP000287908">
    <property type="component" value="Unassembled WGS sequence"/>
</dbReference>
<dbReference type="InterPro" id="IPR046172">
    <property type="entry name" value="DUF6174"/>
</dbReference>
<accession>A0A432ZH73</accession>
<dbReference type="AlphaFoldDB" id="A0A432ZH73"/>
<reference evidence="1 2" key="1">
    <citation type="journal article" date="2011" name="Front. Microbiol.">
        <title>Genomic signatures of strain selection and enhancement in Bacillus atrophaeus var. globigii, a historical biowarfare simulant.</title>
        <authorList>
            <person name="Gibbons H.S."/>
            <person name="Broomall S.M."/>
            <person name="McNew L.A."/>
            <person name="Daligault H."/>
            <person name="Chapman C."/>
            <person name="Bruce D."/>
            <person name="Karavis M."/>
            <person name="Krepps M."/>
            <person name="McGregor P.A."/>
            <person name="Hong C."/>
            <person name="Park K.H."/>
            <person name="Akmal A."/>
            <person name="Feldman A."/>
            <person name="Lin J.S."/>
            <person name="Chang W.E."/>
            <person name="Higgs B.W."/>
            <person name="Demirev P."/>
            <person name="Lindquist J."/>
            <person name="Liem A."/>
            <person name="Fochler E."/>
            <person name="Read T.D."/>
            <person name="Tapia R."/>
            <person name="Johnson S."/>
            <person name="Bishop-Lilly K.A."/>
            <person name="Detter C."/>
            <person name="Han C."/>
            <person name="Sozhamannan S."/>
            <person name="Rosenzweig C.N."/>
            <person name="Skowronski E.W."/>
        </authorList>
    </citation>
    <scope>NUCLEOTIDE SEQUENCE [LARGE SCALE GENOMIC DNA]</scope>
    <source>
        <strain evidence="1 2">CL-SP19</strain>
    </source>
</reference>
<dbReference type="OrthoDB" id="6401302at2"/>
<evidence type="ECO:0000313" key="2">
    <source>
        <dbReference type="Proteomes" id="UP000287908"/>
    </source>
</evidence>
<protein>
    <submittedName>
        <fullName evidence="1">Uncharacterized protein</fullName>
    </submittedName>
</protein>
<comment type="caution">
    <text evidence="1">The sequence shown here is derived from an EMBL/GenBank/DDBJ whole genome shotgun (WGS) entry which is preliminary data.</text>
</comment>
<sequence>MVDLNDAEELWQSNGLVDYSFGYNFKLNQACSNSSSSATDEAPALKVTVNDNEITSITAVDTGIEWQAPSGDHFGTIDEIFAYLEAELEKSPQVVAYSFSEKDQLPAFDENFGFPTRYYIEFNDASGCSSLEVAIFDFS</sequence>
<organism evidence="1 2">
    <name type="scientific">Idiomarina seosinensis</name>
    <dbReference type="NCBI Taxonomy" id="281739"/>
    <lineage>
        <taxon>Bacteria</taxon>
        <taxon>Pseudomonadati</taxon>
        <taxon>Pseudomonadota</taxon>
        <taxon>Gammaproteobacteria</taxon>
        <taxon>Alteromonadales</taxon>
        <taxon>Idiomarinaceae</taxon>
        <taxon>Idiomarina</taxon>
    </lineage>
</organism>
<dbReference type="Pfam" id="PF19671">
    <property type="entry name" value="DUF6174"/>
    <property type="match status" value="1"/>
</dbReference>
<gene>
    <name evidence="1" type="ORF">CWI81_02230</name>
</gene>
<name>A0A432ZH73_9GAMM</name>
<proteinExistence type="predicted"/>
<keyword evidence="2" id="KW-1185">Reference proteome</keyword>